<evidence type="ECO:0000313" key="1">
    <source>
        <dbReference type="EMBL" id="AOY81587.1"/>
    </source>
</evidence>
<dbReference type="InterPro" id="IPR027417">
    <property type="entry name" value="P-loop_NTPase"/>
</dbReference>
<sequence length="290" mass="32960">MKPKFILVVGLQKSGTFLLRQLLAESGLVEHPFEEGEGQDFWGNVPPFTPRGFPAGTIYQRSGGEMGHEIGEEDATQEIKNCLLERLANLEIKSALIVNKNPYNTVRIPWLRKLFPDSFIVGIVRKPVPNVFSLLKRFTRRQGYRYEPEEGWWGVKPKNWQQLIDNNKIIQCAHQWKAINGKLLQDQNLLNLIVSYDQVCSSPLGTVEKILSLIEGKEVQLSVDYPAIQCFDDEYQRGARLLSKKRSPDGSAVLDSSWLQQEKIEIQALQETDIALIEEICAPVSELLLN</sequence>
<dbReference type="AlphaFoldDB" id="A0A1D9G1U2"/>
<dbReference type="EMBL" id="CP017708">
    <property type="protein sequence ID" value="AOY81587.1"/>
    <property type="molecule type" value="Genomic_DNA"/>
</dbReference>
<dbReference type="Pfam" id="PF13469">
    <property type="entry name" value="Sulfotransfer_3"/>
    <property type="match status" value="1"/>
</dbReference>
<accession>A0A1D9G1U2</accession>
<proteinExistence type="predicted"/>
<evidence type="ECO:0000313" key="2">
    <source>
        <dbReference type="Proteomes" id="UP000176944"/>
    </source>
</evidence>
<gene>
    <name evidence="1" type="ORF">BJP36_18365</name>
</gene>
<dbReference type="Gene3D" id="3.40.50.300">
    <property type="entry name" value="P-loop containing nucleotide triphosphate hydrolases"/>
    <property type="match status" value="1"/>
</dbReference>
<reference evidence="2" key="1">
    <citation type="submission" date="2016-10" db="EMBL/GenBank/DDBJ databases">
        <title>Comparative genomics uncovers the prolific and rare metabolic potential of the cyanobacterial genus Moorea.</title>
        <authorList>
            <person name="Leao T."/>
            <person name="Castelao G."/>
            <person name="Korobeynikov A."/>
            <person name="Monroe E.A."/>
            <person name="Podell S."/>
            <person name="Glukhov E."/>
            <person name="Allen E."/>
            <person name="Gerwick W.H."/>
            <person name="Gerwick L."/>
        </authorList>
    </citation>
    <scope>NUCLEOTIDE SEQUENCE [LARGE SCALE GENOMIC DNA]</scope>
    <source>
        <strain evidence="2">JHB</strain>
    </source>
</reference>
<name>A0A1D9G1U2_MOOP1</name>
<dbReference type="Proteomes" id="UP000176944">
    <property type="component" value="Chromosome"/>
</dbReference>
<organism evidence="1 2">
    <name type="scientific">Moorena producens (strain JHB)</name>
    <dbReference type="NCBI Taxonomy" id="1454205"/>
    <lineage>
        <taxon>Bacteria</taxon>
        <taxon>Bacillati</taxon>
        <taxon>Cyanobacteriota</taxon>
        <taxon>Cyanophyceae</taxon>
        <taxon>Coleofasciculales</taxon>
        <taxon>Coleofasciculaceae</taxon>
        <taxon>Moorena</taxon>
    </lineage>
</organism>
<dbReference type="SUPFAM" id="SSF52540">
    <property type="entry name" value="P-loop containing nucleoside triphosphate hydrolases"/>
    <property type="match status" value="1"/>
</dbReference>
<protein>
    <submittedName>
        <fullName evidence="1">Sulfotransferase</fullName>
    </submittedName>
</protein>